<gene>
    <name evidence="2" type="ORF">ACFOOI_07115</name>
</gene>
<evidence type="ECO:0000313" key="3">
    <source>
        <dbReference type="Proteomes" id="UP001595616"/>
    </source>
</evidence>
<dbReference type="GO" id="GO:0032259">
    <property type="term" value="P:methylation"/>
    <property type="evidence" value="ECO:0007669"/>
    <property type="project" value="UniProtKB-KW"/>
</dbReference>
<keyword evidence="2" id="KW-0808">Transferase</keyword>
<reference evidence="3" key="1">
    <citation type="journal article" date="2019" name="Int. J. Syst. Evol. Microbiol.">
        <title>The Global Catalogue of Microorganisms (GCM) 10K type strain sequencing project: providing services to taxonomists for standard genome sequencing and annotation.</title>
        <authorList>
            <consortium name="The Broad Institute Genomics Platform"/>
            <consortium name="The Broad Institute Genome Sequencing Center for Infectious Disease"/>
            <person name="Wu L."/>
            <person name="Ma J."/>
        </authorList>
    </citation>
    <scope>NUCLEOTIDE SEQUENCE [LARGE SCALE GENOMIC DNA]</scope>
    <source>
        <strain evidence="3">CECT 7956</strain>
    </source>
</reference>
<dbReference type="InterPro" id="IPR029063">
    <property type="entry name" value="SAM-dependent_MTases_sf"/>
</dbReference>
<dbReference type="GO" id="GO:0008168">
    <property type="term" value="F:methyltransferase activity"/>
    <property type="evidence" value="ECO:0007669"/>
    <property type="project" value="UniProtKB-KW"/>
</dbReference>
<dbReference type="Proteomes" id="UP001595616">
    <property type="component" value="Unassembled WGS sequence"/>
</dbReference>
<protein>
    <submittedName>
        <fullName evidence="2">Class I SAM-dependent methyltransferase</fullName>
    </submittedName>
</protein>
<proteinExistence type="predicted"/>
<keyword evidence="3" id="KW-1185">Reference proteome</keyword>
<dbReference type="InterPro" id="IPR025714">
    <property type="entry name" value="Methyltranfer_dom"/>
</dbReference>
<keyword evidence="2" id="KW-0489">Methyltransferase</keyword>
<dbReference type="PANTHER" id="PTHR13369">
    <property type="match status" value="1"/>
</dbReference>
<evidence type="ECO:0000259" key="1">
    <source>
        <dbReference type="Pfam" id="PF13679"/>
    </source>
</evidence>
<dbReference type="SUPFAM" id="SSF53335">
    <property type="entry name" value="S-adenosyl-L-methionine-dependent methyltransferases"/>
    <property type="match status" value="1"/>
</dbReference>
<accession>A0ABV7YST9</accession>
<organism evidence="2 3">
    <name type="scientific">Lacihabitans lacunae</name>
    <dbReference type="NCBI Taxonomy" id="1028214"/>
    <lineage>
        <taxon>Bacteria</taxon>
        <taxon>Pseudomonadati</taxon>
        <taxon>Bacteroidota</taxon>
        <taxon>Cytophagia</taxon>
        <taxon>Cytophagales</taxon>
        <taxon>Leadbetterellaceae</taxon>
        <taxon>Lacihabitans</taxon>
    </lineage>
</organism>
<dbReference type="Pfam" id="PF13679">
    <property type="entry name" value="Methyltransf_32"/>
    <property type="match status" value="1"/>
</dbReference>
<evidence type="ECO:0000313" key="2">
    <source>
        <dbReference type="EMBL" id="MFC3810414.1"/>
    </source>
</evidence>
<dbReference type="RefSeq" id="WP_379836534.1">
    <property type="nucleotide sequence ID" value="NZ_JBHRYQ010000001.1"/>
</dbReference>
<dbReference type="EMBL" id="JBHRYQ010000001">
    <property type="protein sequence ID" value="MFC3810414.1"/>
    <property type="molecule type" value="Genomic_DNA"/>
</dbReference>
<comment type="caution">
    <text evidence="2">The sequence shown here is derived from an EMBL/GenBank/DDBJ whole genome shotgun (WGS) entry which is preliminary data.</text>
</comment>
<name>A0ABV7YST9_9BACT</name>
<sequence length="422" mass="47891">MKDKNYDTFISVFSENFENNIISKITISFKNKINTERKVNSDSLEKNINSEISNNSESIVKNINIEYSEIKTVFVKPIKVKDQVKLSFLYRYPTKDITQNYSLAEAKAIFDQIVGVYFLQVDMFLLTESFHLLIDKKGKTKFNKRPLADVRQVDLAHNKTKNTILTEGQSNFLSLLGVFTAEGKLKNDKRDKFKQINKYLEFFAQALKESSLTENFSVVDMGSGKGYLTFAMYDYITNILHKKAEVVGVEYRQDMVDLCNGLAAKAGFGGLRFEQGTIEKSQVSAYNILIALHACDTATDDAIFMGIKQGAEVIMVSPCCHKQVRKSLKMEGVLSPFARFGIIEERQAEILTDTIRIMALEASGYKAKIFEFIDSEHTPKNLMITAVKLQGDYQNQTAWGDIHTLMKQFGLSAHKLLQLLEK</sequence>
<feature type="domain" description="Methyltransferase" evidence="1">
    <location>
        <begin position="191"/>
        <end position="326"/>
    </location>
</feature>
<dbReference type="PANTHER" id="PTHR13369:SF3">
    <property type="entry name" value="METHYLTRANSFERASE DOMAIN-CONTAINING PROTEIN"/>
    <property type="match status" value="1"/>
</dbReference>
<dbReference type="CDD" id="cd02440">
    <property type="entry name" value="AdoMet_MTases"/>
    <property type="match status" value="1"/>
</dbReference>
<dbReference type="Gene3D" id="3.40.50.150">
    <property type="entry name" value="Vaccinia Virus protein VP39"/>
    <property type="match status" value="1"/>
</dbReference>